<dbReference type="PANTHER" id="PTHR46481">
    <property type="entry name" value="ZINC FINGER BED DOMAIN-CONTAINING PROTEIN 4"/>
    <property type="match status" value="1"/>
</dbReference>
<evidence type="ECO:0000256" key="2">
    <source>
        <dbReference type="ARBA" id="ARBA00022723"/>
    </source>
</evidence>
<dbReference type="EMBL" id="NAJN01001395">
    <property type="protein sequence ID" value="TKA63486.1"/>
    <property type="molecule type" value="Genomic_DNA"/>
</dbReference>
<dbReference type="OrthoDB" id="3944016at2759"/>
<evidence type="ECO:0000256" key="8">
    <source>
        <dbReference type="PROSITE-ProRule" id="PRU00027"/>
    </source>
</evidence>
<evidence type="ECO:0000256" key="7">
    <source>
        <dbReference type="ARBA" id="ARBA00023242"/>
    </source>
</evidence>
<proteinExistence type="predicted"/>
<keyword evidence="4" id="KW-0862">Zinc</keyword>
<evidence type="ECO:0000259" key="9">
    <source>
        <dbReference type="PROSITE" id="PS50808"/>
    </source>
</evidence>
<evidence type="ECO:0000256" key="5">
    <source>
        <dbReference type="ARBA" id="ARBA00023015"/>
    </source>
</evidence>
<comment type="caution">
    <text evidence="10">The sequence shown here is derived from an EMBL/GenBank/DDBJ whole genome shotgun (WGS) entry which is preliminary data.</text>
</comment>
<dbReference type="GO" id="GO:0003677">
    <property type="term" value="F:DNA binding"/>
    <property type="evidence" value="ECO:0007669"/>
    <property type="project" value="InterPro"/>
</dbReference>
<evidence type="ECO:0000256" key="4">
    <source>
        <dbReference type="ARBA" id="ARBA00022833"/>
    </source>
</evidence>
<dbReference type="Proteomes" id="UP000308768">
    <property type="component" value="Unassembled WGS sequence"/>
</dbReference>
<dbReference type="STRING" id="331657.A0A4U0WMG1"/>
<keyword evidence="3 8" id="KW-0863">Zinc-finger</keyword>
<dbReference type="AlphaFoldDB" id="A0A4U0WMG1"/>
<evidence type="ECO:0000256" key="6">
    <source>
        <dbReference type="ARBA" id="ARBA00023163"/>
    </source>
</evidence>
<sequence length="633" mass="72602">MSLQQTLNLTRSHKGKARTYAIASPSSSAVARAAQFTSLFNDGDSTPVSLLGDDIATLEDACPREPPHLDANPGLRFTIQWEKLFYRNRRVYGLGYRVRHKRSIRKNIPPSWIWQYGADLEQQTKEARIQFFLCRSCHTKNPVGGLFIVNGTEHIMRHLRHHGVDKDGLIQQAIVPSTPFQAATAYSSTVAPLHTPFDTTRYTAKLTDWAITQDLTFRQVCHEETQEMLAYDRPQLKAALPRSHTTLSEWVKQAYADRHIELKEKLLLAKSKLHISCDIWSSLNGFSLLGVVAHFLDENHKQQTALLGLPRLRGSHSGVNIAETLATIIQKYDISYKLGYFQMDNASNNNTCIDHLATLLPLPMKARLRCMGHIINLVVQAILFGKGINTFKRELLGCSDKDHFTLWKQLHAIGKIHNTVRDILRSEARRRDFAECQQEVAFEDELFDWVELMLVVDGGVRWNATYYMLRRARKLREAIDIYQKRHIDAPLNAEEYDHTADVLTEEDWTEVDRFLKLLKPFEVITKDLEGNARQGSYGAVWEAFTSMNYLSDILIKEEATVKPEVASGYEDGVIMGLQKINEYWDVMRENPVYASAVILNPMLKHEWLVDHWRKFPKWASAVKASMESLFKDY</sequence>
<dbReference type="PANTHER" id="PTHR46481:SF10">
    <property type="entry name" value="ZINC FINGER BED DOMAIN-CONTAINING PROTEIN 39"/>
    <property type="match status" value="1"/>
</dbReference>
<organism evidence="10 11">
    <name type="scientific">Cryomyces minteri</name>
    <dbReference type="NCBI Taxonomy" id="331657"/>
    <lineage>
        <taxon>Eukaryota</taxon>
        <taxon>Fungi</taxon>
        <taxon>Dikarya</taxon>
        <taxon>Ascomycota</taxon>
        <taxon>Pezizomycotina</taxon>
        <taxon>Dothideomycetes</taxon>
        <taxon>Dothideomycetes incertae sedis</taxon>
        <taxon>Cryomyces</taxon>
    </lineage>
</organism>
<evidence type="ECO:0000256" key="3">
    <source>
        <dbReference type="ARBA" id="ARBA00022771"/>
    </source>
</evidence>
<evidence type="ECO:0000256" key="1">
    <source>
        <dbReference type="ARBA" id="ARBA00004123"/>
    </source>
</evidence>
<keyword evidence="7" id="KW-0539">Nucleus</keyword>
<dbReference type="InterPro" id="IPR012337">
    <property type="entry name" value="RNaseH-like_sf"/>
</dbReference>
<feature type="domain" description="BED-type" evidence="9">
    <location>
        <begin position="108"/>
        <end position="169"/>
    </location>
</feature>
<dbReference type="InterPro" id="IPR003656">
    <property type="entry name" value="Znf_BED"/>
</dbReference>
<dbReference type="GO" id="GO:0008270">
    <property type="term" value="F:zinc ion binding"/>
    <property type="evidence" value="ECO:0007669"/>
    <property type="project" value="UniProtKB-KW"/>
</dbReference>
<dbReference type="GO" id="GO:0005634">
    <property type="term" value="C:nucleus"/>
    <property type="evidence" value="ECO:0007669"/>
    <property type="project" value="UniProtKB-SubCell"/>
</dbReference>
<dbReference type="PROSITE" id="PS50808">
    <property type="entry name" value="ZF_BED"/>
    <property type="match status" value="1"/>
</dbReference>
<keyword evidence="6" id="KW-0804">Transcription</keyword>
<evidence type="ECO:0000313" key="10">
    <source>
        <dbReference type="EMBL" id="TKA63486.1"/>
    </source>
</evidence>
<reference evidence="10 11" key="1">
    <citation type="submission" date="2017-03" db="EMBL/GenBank/DDBJ databases">
        <title>Genomes of endolithic fungi from Antarctica.</title>
        <authorList>
            <person name="Coleine C."/>
            <person name="Masonjones S."/>
            <person name="Stajich J.E."/>
        </authorList>
    </citation>
    <scope>NUCLEOTIDE SEQUENCE [LARGE SCALE GENOMIC DNA]</scope>
    <source>
        <strain evidence="10 11">CCFEE 5187</strain>
    </source>
</reference>
<comment type="subcellular location">
    <subcellularLocation>
        <location evidence="1">Nucleus</location>
    </subcellularLocation>
</comment>
<dbReference type="InterPro" id="IPR052035">
    <property type="entry name" value="ZnF_BED_domain_contain"/>
</dbReference>
<feature type="non-terminal residue" evidence="10">
    <location>
        <position position="633"/>
    </location>
</feature>
<keyword evidence="2" id="KW-0479">Metal-binding</keyword>
<evidence type="ECO:0000313" key="11">
    <source>
        <dbReference type="Proteomes" id="UP000308768"/>
    </source>
</evidence>
<protein>
    <recommendedName>
        <fullName evidence="9">BED-type domain-containing protein</fullName>
    </recommendedName>
</protein>
<dbReference type="SUPFAM" id="SSF53098">
    <property type="entry name" value="Ribonuclease H-like"/>
    <property type="match status" value="1"/>
</dbReference>
<name>A0A4U0WMG1_9PEZI</name>
<accession>A0A4U0WMG1</accession>
<keyword evidence="5" id="KW-0805">Transcription regulation</keyword>
<keyword evidence="11" id="KW-1185">Reference proteome</keyword>
<gene>
    <name evidence="10" type="ORF">B0A49_13143</name>
</gene>